<name>A0AAX4JMV3_9TREE</name>
<keyword evidence="3" id="KW-1185">Reference proteome</keyword>
<evidence type="ECO:0008006" key="4">
    <source>
        <dbReference type="Google" id="ProtNLM"/>
    </source>
</evidence>
<gene>
    <name evidence="2" type="ORF">L201_001071</name>
</gene>
<organism evidence="2 3">
    <name type="scientific">Kwoniella dendrophila CBS 6074</name>
    <dbReference type="NCBI Taxonomy" id="1295534"/>
    <lineage>
        <taxon>Eukaryota</taxon>
        <taxon>Fungi</taxon>
        <taxon>Dikarya</taxon>
        <taxon>Basidiomycota</taxon>
        <taxon>Agaricomycotina</taxon>
        <taxon>Tremellomycetes</taxon>
        <taxon>Tremellales</taxon>
        <taxon>Cryptococcaceae</taxon>
        <taxon>Kwoniella</taxon>
    </lineage>
</organism>
<evidence type="ECO:0000313" key="2">
    <source>
        <dbReference type="EMBL" id="WWC86198.1"/>
    </source>
</evidence>
<dbReference type="AlphaFoldDB" id="A0AAX4JMV3"/>
<feature type="chain" id="PRO_5043904135" description="WSC domain-containing protein" evidence="1">
    <location>
        <begin position="21"/>
        <end position="218"/>
    </location>
</feature>
<feature type="signal peptide" evidence="1">
    <location>
        <begin position="1"/>
        <end position="20"/>
    </location>
</feature>
<dbReference type="RefSeq" id="XP_066072961.1">
    <property type="nucleotide sequence ID" value="XM_066216864.1"/>
</dbReference>
<evidence type="ECO:0000256" key="1">
    <source>
        <dbReference type="SAM" id="SignalP"/>
    </source>
</evidence>
<dbReference type="Proteomes" id="UP001355207">
    <property type="component" value="Chromosome 1"/>
</dbReference>
<proteinExistence type="predicted"/>
<protein>
    <recommendedName>
        <fullName evidence="4">WSC domain-containing protein</fullName>
    </recommendedName>
</protein>
<evidence type="ECO:0000313" key="3">
    <source>
        <dbReference type="Proteomes" id="UP001355207"/>
    </source>
</evidence>
<dbReference type="EMBL" id="CP144098">
    <property type="protein sequence ID" value="WWC86198.1"/>
    <property type="molecule type" value="Genomic_DNA"/>
</dbReference>
<accession>A0AAX4JMV3</accession>
<dbReference type="GeneID" id="91091743"/>
<reference evidence="2 3" key="1">
    <citation type="submission" date="2024-01" db="EMBL/GenBank/DDBJ databases">
        <title>Comparative genomics of Cryptococcus and Kwoniella reveals pathogenesis evolution and contrasting modes of karyotype evolution via chromosome fusion or intercentromeric recombination.</title>
        <authorList>
            <person name="Coelho M.A."/>
            <person name="David-Palma M."/>
            <person name="Shea T."/>
            <person name="Bowers K."/>
            <person name="McGinley-Smith S."/>
            <person name="Mohammad A.W."/>
            <person name="Gnirke A."/>
            <person name="Yurkov A.M."/>
            <person name="Nowrousian M."/>
            <person name="Sun S."/>
            <person name="Cuomo C.A."/>
            <person name="Heitman J."/>
        </authorList>
    </citation>
    <scope>NUCLEOTIDE SEQUENCE [LARGE SCALE GENOMIC DNA]</scope>
    <source>
        <strain evidence="2 3">CBS 6074</strain>
    </source>
</reference>
<sequence length="218" mass="24713">MMILIILAFTTLTTLTSISAQYVGSDLHFMPARLVYAKQAWFQALLDDNAQHRLPALYLQATEQYTCDRACWDSEYVYSYYQATTGRCLCTINEYTFAHNVVGGPEEPIDDKFETAVTFSLLNADFFAMDCYEATTGTSYHDSPGTTIEDCIASCGEPQSWRPEICIMATPTLLPDDFGTFTYEFQCQCFDHTSTSNLVQCRYGALHQYVRYNHPSNV</sequence>
<keyword evidence="1" id="KW-0732">Signal</keyword>